<dbReference type="GO" id="GO:0055085">
    <property type="term" value="P:transmembrane transport"/>
    <property type="evidence" value="ECO:0007669"/>
    <property type="project" value="TreeGrafter"/>
</dbReference>
<proteinExistence type="predicted"/>
<dbReference type="PROSITE" id="PS00695">
    <property type="entry name" value="ENT_VIR_OMP_2"/>
    <property type="match status" value="1"/>
</dbReference>
<dbReference type="InterPro" id="IPR000758">
    <property type="entry name" value="Enterovir_OMP"/>
</dbReference>
<dbReference type="SUPFAM" id="SSF56925">
    <property type="entry name" value="OMPA-like"/>
    <property type="match status" value="1"/>
</dbReference>
<dbReference type="Proteomes" id="UP001178354">
    <property type="component" value="Unassembled WGS sequence"/>
</dbReference>
<dbReference type="GO" id="GO:0044384">
    <property type="term" value="C:host outer membrane"/>
    <property type="evidence" value="ECO:0007669"/>
    <property type="project" value="InterPro"/>
</dbReference>
<comment type="caution">
    <text evidence="2">The sequence shown here is derived from an EMBL/GenBank/DDBJ whole genome shotgun (WGS) entry which is preliminary data.</text>
</comment>
<dbReference type="RefSeq" id="WP_305168954.1">
    <property type="nucleotide sequence ID" value="NZ_JAUUUU010000001.1"/>
</dbReference>
<dbReference type="Gene3D" id="2.40.160.20">
    <property type="match status" value="1"/>
</dbReference>
<organism evidence="2 3">
    <name type="scientific">Porticoccus litoralis</name>
    <dbReference type="NCBI Taxonomy" id="434086"/>
    <lineage>
        <taxon>Bacteria</taxon>
        <taxon>Pseudomonadati</taxon>
        <taxon>Pseudomonadota</taxon>
        <taxon>Gammaproteobacteria</taxon>
        <taxon>Cellvibrionales</taxon>
        <taxon>Porticoccaceae</taxon>
        <taxon>Porticoccus</taxon>
    </lineage>
</organism>
<accession>A0AAW8AXU2</accession>
<dbReference type="PANTHER" id="PTHR36920">
    <property type="match status" value="1"/>
</dbReference>
<evidence type="ECO:0000313" key="3">
    <source>
        <dbReference type="Proteomes" id="UP001178354"/>
    </source>
</evidence>
<keyword evidence="3" id="KW-1185">Reference proteome</keyword>
<dbReference type="PANTHER" id="PTHR36920:SF1">
    <property type="entry name" value="OUTER MEMBRANE PROTEIN W"/>
    <property type="match status" value="1"/>
</dbReference>
<evidence type="ECO:0000313" key="2">
    <source>
        <dbReference type="EMBL" id="MDP1519438.1"/>
    </source>
</evidence>
<dbReference type="InterPro" id="IPR005618">
    <property type="entry name" value="OMPW"/>
</dbReference>
<dbReference type="AlphaFoldDB" id="A0AAW8AXU2"/>
<dbReference type="Pfam" id="PF03922">
    <property type="entry name" value="OmpW"/>
    <property type="match status" value="1"/>
</dbReference>
<protein>
    <submittedName>
        <fullName evidence="2">OmpW family outer membrane protein</fullName>
    </submittedName>
</protein>
<reference evidence="2" key="1">
    <citation type="journal article" date="2010" name="Int. J. Syst. Evol. Microbiol.">
        <title>Porticoccus litoralis gen. nov., sp. nov., a gammaproteobacterium isolated from the Yellow Sea.</title>
        <authorList>
            <person name="Oh H.M."/>
            <person name="Kim H."/>
            <person name="Kim K.M."/>
            <person name="Min G.S."/>
            <person name="Cho J.C."/>
        </authorList>
    </citation>
    <scope>NUCLEOTIDE SEQUENCE</scope>
    <source>
        <strain evidence="2">DSM 25064</strain>
    </source>
</reference>
<dbReference type="GO" id="GO:0019867">
    <property type="term" value="C:outer membrane"/>
    <property type="evidence" value="ECO:0007669"/>
    <property type="project" value="InterPro"/>
</dbReference>
<feature type="chain" id="PRO_5043992676" evidence="1">
    <location>
        <begin position="29"/>
        <end position="231"/>
    </location>
</feature>
<name>A0AAW8AXU2_9GAMM</name>
<reference evidence="2" key="2">
    <citation type="submission" date="2023-08" db="EMBL/GenBank/DDBJ databases">
        <authorList>
            <person name="Luo J."/>
        </authorList>
    </citation>
    <scope>NUCLEOTIDE SEQUENCE</scope>
    <source>
        <strain evidence="2">DSM 25064</strain>
    </source>
</reference>
<dbReference type="InterPro" id="IPR011250">
    <property type="entry name" value="OMP/PagP_B-barrel"/>
</dbReference>
<keyword evidence="1" id="KW-0732">Signal</keyword>
<dbReference type="EMBL" id="JAUUUU010000001">
    <property type="protein sequence ID" value="MDP1519438.1"/>
    <property type="molecule type" value="Genomic_DNA"/>
</dbReference>
<evidence type="ECO:0000256" key="1">
    <source>
        <dbReference type="SAM" id="SignalP"/>
    </source>
</evidence>
<feature type="signal peptide" evidence="1">
    <location>
        <begin position="1"/>
        <end position="28"/>
    </location>
</feature>
<sequence length="231" mass="24895">MKKQKVLSLAINTVLAGSLLMGATAAMAYEPGDFIVRAGAANVDPNDDSDALKLDGATLPGTEVEVDDDTQLGITFTYMLTDHLGLGLLAATPFEHDIKADLTGIGAGKVDAGSTKHLPPTLTLQYFPMASDSKFQPYIGAGINYTNFFDEEVDSELETLLGHGSMELDASWGLAFQAGMDYMINEHWLINASVWYLDIDTDAKIDTAAGVVKTEVDIDPWVYMIGVGYKF</sequence>
<gene>
    <name evidence="2" type="ORF">Q8A57_00470</name>
</gene>